<proteinExistence type="predicted"/>
<dbReference type="Gene3D" id="2.160.10.10">
    <property type="entry name" value="Hexapeptide repeat proteins"/>
    <property type="match status" value="1"/>
</dbReference>
<gene>
    <name evidence="1" type="ORF">ACHAWO_004562</name>
</gene>
<dbReference type="Proteomes" id="UP001530400">
    <property type="component" value="Unassembled WGS sequence"/>
</dbReference>
<dbReference type="PANTHER" id="PTHR13061">
    <property type="entry name" value="DYNACTIN SUBUNIT P25"/>
    <property type="match status" value="1"/>
</dbReference>
<protein>
    <recommendedName>
        <fullName evidence="3">Gamma carbonic anhydrase</fullName>
    </recommendedName>
</protein>
<evidence type="ECO:0000313" key="1">
    <source>
        <dbReference type="EMBL" id="KAL3775468.1"/>
    </source>
</evidence>
<comment type="caution">
    <text evidence="1">The sequence shown here is derived from an EMBL/GenBank/DDBJ whole genome shotgun (WGS) entry which is preliminary data.</text>
</comment>
<keyword evidence="2" id="KW-1185">Reference proteome</keyword>
<dbReference type="CDD" id="cd04645">
    <property type="entry name" value="LbH_gamma_CA_like"/>
    <property type="match status" value="1"/>
</dbReference>
<name>A0ABD3NHS0_9STRA</name>
<evidence type="ECO:0008006" key="3">
    <source>
        <dbReference type="Google" id="ProtNLM"/>
    </source>
</evidence>
<dbReference type="Pfam" id="PF00132">
    <property type="entry name" value="Hexapep"/>
    <property type="match status" value="1"/>
</dbReference>
<dbReference type="InterPro" id="IPR050484">
    <property type="entry name" value="Transf_Hexapept/Carb_Anhydrase"/>
</dbReference>
<dbReference type="InterPro" id="IPR047324">
    <property type="entry name" value="LbH_gamma_CA-like"/>
</dbReference>
<sequence length="288" mass="30670">MSLSARIVTAASNTLRSIGQSLDRAGASLEVCKHADKLVPSTRFVAVDGIAPTISPHAAFVAPSASVIGDVTLDKNASVWYGATIRGDVHKVSIGENTIVGDRAVIHVAKIAGDHPSIIGKNVTIGPGAIVHAATIQDNVVIGPSAQVLDGAVVESNAILSAGAVVTPGTIVKSGEYWSGNPAKLQRKVSAEEMANAARVIQDTLALARMHAYENFKDMEQLLKDEEYYEDATTRDPEYYPYVPEGKKVEEEGDVLGMGSPGLIFDSVLTNPEEGLKVREKKRREEQK</sequence>
<dbReference type="AlphaFoldDB" id="A0ABD3NHS0"/>
<accession>A0ABD3NHS0</accession>
<evidence type="ECO:0000313" key="2">
    <source>
        <dbReference type="Proteomes" id="UP001530400"/>
    </source>
</evidence>
<reference evidence="1 2" key="1">
    <citation type="submission" date="2024-10" db="EMBL/GenBank/DDBJ databases">
        <title>Updated reference genomes for cyclostephanoid diatoms.</title>
        <authorList>
            <person name="Roberts W.R."/>
            <person name="Alverson A.J."/>
        </authorList>
    </citation>
    <scope>NUCLEOTIDE SEQUENCE [LARGE SCALE GENOMIC DNA]</scope>
    <source>
        <strain evidence="1 2">AJA010-31</strain>
    </source>
</reference>
<dbReference type="InterPro" id="IPR001451">
    <property type="entry name" value="Hexapep"/>
</dbReference>
<dbReference type="SUPFAM" id="SSF51161">
    <property type="entry name" value="Trimeric LpxA-like enzymes"/>
    <property type="match status" value="1"/>
</dbReference>
<organism evidence="1 2">
    <name type="scientific">Cyclotella atomus</name>
    <dbReference type="NCBI Taxonomy" id="382360"/>
    <lineage>
        <taxon>Eukaryota</taxon>
        <taxon>Sar</taxon>
        <taxon>Stramenopiles</taxon>
        <taxon>Ochrophyta</taxon>
        <taxon>Bacillariophyta</taxon>
        <taxon>Coscinodiscophyceae</taxon>
        <taxon>Thalassiosirophycidae</taxon>
        <taxon>Stephanodiscales</taxon>
        <taxon>Stephanodiscaceae</taxon>
        <taxon>Cyclotella</taxon>
    </lineage>
</organism>
<dbReference type="EMBL" id="JALLPJ020001153">
    <property type="protein sequence ID" value="KAL3775468.1"/>
    <property type="molecule type" value="Genomic_DNA"/>
</dbReference>
<dbReference type="InterPro" id="IPR011004">
    <property type="entry name" value="Trimer_LpxA-like_sf"/>
</dbReference>
<dbReference type="PANTHER" id="PTHR13061:SF29">
    <property type="entry name" value="GAMMA CARBONIC ANHYDRASE-LIKE 1, MITOCHONDRIAL-RELATED"/>
    <property type="match status" value="1"/>
</dbReference>